<organism evidence="2">
    <name type="scientific">Solanum chacoense</name>
    <name type="common">Chaco potato</name>
    <dbReference type="NCBI Taxonomy" id="4108"/>
    <lineage>
        <taxon>Eukaryota</taxon>
        <taxon>Viridiplantae</taxon>
        <taxon>Streptophyta</taxon>
        <taxon>Embryophyta</taxon>
        <taxon>Tracheophyta</taxon>
        <taxon>Spermatophyta</taxon>
        <taxon>Magnoliopsida</taxon>
        <taxon>eudicotyledons</taxon>
        <taxon>Gunneridae</taxon>
        <taxon>Pentapetalae</taxon>
        <taxon>asterids</taxon>
        <taxon>lamiids</taxon>
        <taxon>Solanales</taxon>
        <taxon>Solanaceae</taxon>
        <taxon>Solanoideae</taxon>
        <taxon>Solaneae</taxon>
        <taxon>Solanum</taxon>
    </lineage>
</organism>
<evidence type="ECO:0000313" key="2">
    <source>
        <dbReference type="EMBL" id="JAP07149.1"/>
    </source>
</evidence>
<keyword evidence="1" id="KW-0812">Transmembrane</keyword>
<name>A0A0V0GGX4_SOLCH</name>
<proteinExistence type="predicted"/>
<feature type="non-terminal residue" evidence="2">
    <location>
        <position position="66"/>
    </location>
</feature>
<keyword evidence="1" id="KW-0472">Membrane</keyword>
<feature type="transmembrane region" description="Helical" evidence="1">
    <location>
        <begin position="36"/>
        <end position="59"/>
    </location>
</feature>
<accession>A0A0V0GGX4</accession>
<protein>
    <submittedName>
        <fullName evidence="2">Putative ovule protein</fullName>
    </submittedName>
</protein>
<sequence>MCKCLRTQRCTETKRRLYKRHKSYQVPSFVYNEQGFIISILFCWFLYIFSNQLCIFLYLPPSPSVA</sequence>
<dbReference type="EMBL" id="GEDG01039356">
    <property type="protein sequence ID" value="JAP07149.1"/>
    <property type="molecule type" value="Transcribed_RNA"/>
</dbReference>
<reference evidence="2" key="1">
    <citation type="submission" date="2015-12" db="EMBL/GenBank/DDBJ databases">
        <title>Gene expression during late stages of embryo sac development: a critical building block for successful pollen-pistil interactions.</title>
        <authorList>
            <person name="Liu Y."/>
            <person name="Joly V."/>
            <person name="Sabar M."/>
            <person name="Matton D.P."/>
        </authorList>
    </citation>
    <scope>NUCLEOTIDE SEQUENCE</scope>
</reference>
<dbReference type="AlphaFoldDB" id="A0A0V0GGX4"/>
<keyword evidence="1" id="KW-1133">Transmembrane helix</keyword>
<evidence type="ECO:0000256" key="1">
    <source>
        <dbReference type="SAM" id="Phobius"/>
    </source>
</evidence>